<reference evidence="9" key="1">
    <citation type="journal article" date="2016" name="Nat. Biotechnol.">
        <title>Sequencing wild and cultivated cassava and related species reveals extensive interspecific hybridization and genetic diversity.</title>
        <authorList>
            <person name="Bredeson J.V."/>
            <person name="Lyons J.B."/>
            <person name="Prochnik S.E."/>
            <person name="Wu G.A."/>
            <person name="Ha C.M."/>
            <person name="Edsinger-Gonzales E."/>
            <person name="Grimwood J."/>
            <person name="Schmutz J."/>
            <person name="Rabbi I.Y."/>
            <person name="Egesi C."/>
            <person name="Nauluvula P."/>
            <person name="Lebot V."/>
            <person name="Ndunguru J."/>
            <person name="Mkamilo G."/>
            <person name="Bart R.S."/>
            <person name="Setter T.L."/>
            <person name="Gleadow R.M."/>
            <person name="Kulakow P."/>
            <person name="Ferguson M.E."/>
            <person name="Rounsley S."/>
            <person name="Rokhsar D.S."/>
        </authorList>
    </citation>
    <scope>NUCLEOTIDE SEQUENCE [LARGE SCALE GENOMIC DNA]</scope>
    <source>
        <strain evidence="9">cv. AM560-2</strain>
    </source>
</reference>
<evidence type="ECO:0000256" key="2">
    <source>
        <dbReference type="ARBA" id="ARBA00022473"/>
    </source>
</evidence>
<comment type="caution">
    <text evidence="8">The sequence shown here is derived from an EMBL/GenBank/DDBJ whole genome shotgun (WGS) entry which is preliminary data.</text>
</comment>
<feature type="region of interest" description="Disordered" evidence="7">
    <location>
        <begin position="28"/>
        <end position="50"/>
    </location>
</feature>
<dbReference type="Proteomes" id="UP000091857">
    <property type="component" value="Chromosome 6"/>
</dbReference>
<name>A0A2C9VQD6_MANES</name>
<keyword evidence="4 5" id="KW-0287">Flowering</keyword>
<dbReference type="OrthoDB" id="776053at2759"/>
<evidence type="ECO:0000256" key="3">
    <source>
        <dbReference type="ARBA" id="ARBA00022782"/>
    </source>
</evidence>
<dbReference type="Pfam" id="PF07899">
    <property type="entry name" value="Frigida"/>
    <property type="match status" value="1"/>
</dbReference>
<dbReference type="STRING" id="3983.A0A2C9VQD6"/>
<keyword evidence="3 5" id="KW-0221">Differentiation</keyword>
<protein>
    <recommendedName>
        <fullName evidence="5">FRIGIDA-like protein</fullName>
    </recommendedName>
</protein>
<evidence type="ECO:0000256" key="7">
    <source>
        <dbReference type="SAM" id="MobiDB-lite"/>
    </source>
</evidence>
<dbReference type="AlphaFoldDB" id="A0A2C9VQD6"/>
<evidence type="ECO:0000256" key="6">
    <source>
        <dbReference type="SAM" id="Coils"/>
    </source>
</evidence>
<evidence type="ECO:0000256" key="4">
    <source>
        <dbReference type="ARBA" id="ARBA00023089"/>
    </source>
</evidence>
<keyword evidence="6" id="KW-0175">Coiled coil</keyword>
<proteinExistence type="inferred from homology"/>
<evidence type="ECO:0000256" key="5">
    <source>
        <dbReference type="RuleBase" id="RU364012"/>
    </source>
</evidence>
<dbReference type="GO" id="GO:0030154">
    <property type="term" value="P:cell differentiation"/>
    <property type="evidence" value="ECO:0007669"/>
    <property type="project" value="UniProtKB-KW"/>
</dbReference>
<sequence>MARTPLAMSAIFNSTAHAPSLVHVKLEQQSTLTPPQDQSAPPQPQVKRDPEEPLIVSLQALGENQSKEDEQKGENLSKSIDELCNLSAAVNEFYSRYQELQNHLDFIQSAIDAHSKNQQQPEVIRLETMHPPLLTPIFTEKQTTETATTSSAPAKSELLLLCEMMCGKDLRRYITSHLTNIRKLRAEVPSAIKCAPNPAKLVLDCIGRFYLQGSKAYTKNSPMIPGRKASILALEFFLLIIDSGIEFDSALKQEAEQAALAWRKRLIAEGGLAKASDIDARGLLLFVGCYGIPKAFTNEDVWDLVRLSNSKQIADALRRSQLLVARVSDILERMMNNGMKIEAVDVAYSFGIEDKFPPQKLLNSFLRDTNEASKRRKREANNSPILLKEANEKQLAALKSVIKLLEDRKLDPVKLLPGWQLREMRDKLEKEIADLNKKMEDKVTPKRKADGNEFSNHLKSQETKRSRFAGSPLISSPGIGLHEQRAATHVDGSGLYNASLRMNLLDGGYSGHVNNPSVAGSLLYGSGVGSLSEHVLGTLAGGGTIMHGTGVGLSTAYSIPSNSSFAGVHREMLVDRSGQIMGSSGPAYGWHGVGDAALIDRSRVQSFVHQPASGLFGPSPSIEGFVGLTNSPPTGAAKRSSTSDLYRFADAVM</sequence>
<evidence type="ECO:0000256" key="1">
    <source>
        <dbReference type="ARBA" id="ARBA00008956"/>
    </source>
</evidence>
<evidence type="ECO:0000313" key="9">
    <source>
        <dbReference type="Proteomes" id="UP000091857"/>
    </source>
</evidence>
<dbReference type="GO" id="GO:0009908">
    <property type="term" value="P:flower development"/>
    <property type="evidence" value="ECO:0007669"/>
    <property type="project" value="UniProtKB-KW"/>
</dbReference>
<dbReference type="Gramene" id="Manes.06G128900.1.v8.1">
    <property type="protein sequence ID" value="Manes.06G128900.1.v8.1.CDS"/>
    <property type="gene ID" value="Manes.06G128900.v8.1"/>
</dbReference>
<keyword evidence="9" id="KW-1185">Reference proteome</keyword>
<keyword evidence="2 5" id="KW-0217">Developmental protein</keyword>
<dbReference type="InterPro" id="IPR012474">
    <property type="entry name" value="Frigida"/>
</dbReference>
<gene>
    <name evidence="8" type="ORF">MANES_06G128900v8</name>
</gene>
<accession>A0A2C9VQD6</accession>
<evidence type="ECO:0000313" key="8">
    <source>
        <dbReference type="EMBL" id="OAY48071.1"/>
    </source>
</evidence>
<dbReference type="PANTHER" id="PTHR31791">
    <property type="entry name" value="FRIGIDA-LIKE PROTEIN 3-RELATED"/>
    <property type="match status" value="1"/>
</dbReference>
<comment type="similarity">
    <text evidence="1 5">Belongs to the Frigida family.</text>
</comment>
<dbReference type="EMBL" id="CM004392">
    <property type="protein sequence ID" value="OAY48071.1"/>
    <property type="molecule type" value="Genomic_DNA"/>
</dbReference>
<feature type="region of interest" description="Disordered" evidence="7">
    <location>
        <begin position="443"/>
        <end position="469"/>
    </location>
</feature>
<feature type="coiled-coil region" evidence="6">
    <location>
        <begin position="388"/>
        <end position="441"/>
    </location>
</feature>
<organism evidence="8 9">
    <name type="scientific">Manihot esculenta</name>
    <name type="common">Cassava</name>
    <name type="synonym">Jatropha manihot</name>
    <dbReference type="NCBI Taxonomy" id="3983"/>
    <lineage>
        <taxon>Eukaryota</taxon>
        <taxon>Viridiplantae</taxon>
        <taxon>Streptophyta</taxon>
        <taxon>Embryophyta</taxon>
        <taxon>Tracheophyta</taxon>
        <taxon>Spermatophyta</taxon>
        <taxon>Magnoliopsida</taxon>
        <taxon>eudicotyledons</taxon>
        <taxon>Gunneridae</taxon>
        <taxon>Pentapetalae</taxon>
        <taxon>rosids</taxon>
        <taxon>fabids</taxon>
        <taxon>Malpighiales</taxon>
        <taxon>Euphorbiaceae</taxon>
        <taxon>Crotonoideae</taxon>
        <taxon>Manihoteae</taxon>
        <taxon>Manihot</taxon>
    </lineage>
</organism>
<dbReference type="PANTHER" id="PTHR31791:SF49">
    <property type="entry name" value="INACTIVE PROTEIN FRIGIDA"/>
    <property type="match status" value="1"/>
</dbReference>